<feature type="region of interest" description="Disordered" evidence="1">
    <location>
        <begin position="131"/>
        <end position="169"/>
    </location>
</feature>
<dbReference type="OrthoDB" id="405996at2759"/>
<sequence>MTSFSLPSTITLHISSQALFIQPNYPTPTEHLIRLEWSTQPALALINHHKTILDQQLTLNLQEDGLIGLIELFQDTYLILISSHSVVASFQDKQLNRIERVLAIPLVYHKAYEVVKNEIIRTRSIIPKTISSSSSLNSSGSNTGNERPIPPEADEDPPQSNLLSSPAEENFQSNKINLSRLLWKSKQQPCRSPPTTAAADIPGHPSPLGTSPRPATTTINKTTEETPSANLDARLSLDKKFIAVLCDELTRGGMFYALDWDITHSFQSKTDHRSTDKPASTSSSTSSPVFYGSRISEPLHKRARQRFWWNERMIQPFIRSGFDHLGYVIMQGFVESTQVGILRPKDDERRGTIPPGLSERLAEEEAHDDDERNATQPVEDLVEIEISLISRRSVRRPGLRYQRRGIDAAGSVANEVETECVMTTARADRSQTGDQHNEEEAPVFWSFLQVRGSVPLFWSQNPAGLRPPIILEGDPAEILGRLKCWCFHHVDAMTKHFANLVESYGRILVICLAERSGNEGRLVAEFERQLDLLQQNLLPDRAPQERPGVEEAEKWVRFLSWDFHEKCKGMHYEKVVDLINQIDHDISQFGFFSRTGERQKGVIRSNCIDCLDRTNVIQSAIAKQVLNRFLRHLNLPVNLDLTHDQLDVAFNSLWANNGDQISKQYAGTSALKGDFVRSLGNNFCRTGKRNWRGMVNDATNSVARMWNNSISDFFKQRVLDYTLGINVTTFSQFQQTYSSVDPNDLARFAKFRAIASTKLDPFLKVEDAAQQVLSEGESKLDGWNFLTPSEEIAAHSVKAVPLAMEERIIILSAKALYVVSYEYVLSKVQDFLRIGLEDIISLQLGVYITSLADEQEREEEENYGLVIAYDAVSATAKQTTYSMRQEGRRSGTMTKLDGEADDSELLQVDPESQAGRTIKKVVFKAPRNLTGDSFPAQDEMGRLTAIGFVGHVIKRLERECNRNQIIFLDQSSSDSDSIGAAAAATSTDTMLTLQHYHHDLKKPQKLVLLLRAPIIGLHHLIHSDPVPLPFNLFARMSRGVKHIIG</sequence>
<comment type="caution">
    <text evidence="3">The sequence shown here is derived from an EMBL/GenBank/DDBJ whole genome shotgun (WGS) entry which is preliminary data.</text>
</comment>
<dbReference type="Pfam" id="PF12456">
    <property type="entry name" value="hSac2"/>
    <property type="match status" value="1"/>
</dbReference>
<feature type="region of interest" description="Disordered" evidence="1">
    <location>
        <begin position="268"/>
        <end position="289"/>
    </location>
</feature>
<dbReference type="InterPro" id="IPR002013">
    <property type="entry name" value="SAC_dom"/>
</dbReference>
<dbReference type="InterPro" id="IPR022158">
    <property type="entry name" value="Inositol_phosphatase"/>
</dbReference>
<dbReference type="EMBL" id="LAVV01014605">
    <property type="protein sequence ID" value="KNZ44590.1"/>
    <property type="molecule type" value="Genomic_DNA"/>
</dbReference>
<dbReference type="PANTHER" id="PTHR45662">
    <property type="entry name" value="PHOSPHATIDYLINOSITIDE PHOSPHATASE SAC1"/>
    <property type="match status" value="1"/>
</dbReference>
<dbReference type="PROSITE" id="PS50275">
    <property type="entry name" value="SAC"/>
    <property type="match status" value="1"/>
</dbReference>
<feature type="region of interest" description="Disordered" evidence="1">
    <location>
        <begin position="345"/>
        <end position="375"/>
    </location>
</feature>
<evidence type="ECO:0000259" key="2">
    <source>
        <dbReference type="PROSITE" id="PS50275"/>
    </source>
</evidence>
<feature type="compositionally biased region" description="Low complexity" evidence="1">
    <location>
        <begin position="131"/>
        <end position="145"/>
    </location>
</feature>
<reference evidence="3 4" key="1">
    <citation type="submission" date="2015-08" db="EMBL/GenBank/DDBJ databases">
        <title>Next Generation Sequencing and Analysis of the Genome of Puccinia sorghi L Schw, the Causal Agent of Maize Common Rust.</title>
        <authorList>
            <person name="Rochi L."/>
            <person name="Burguener G."/>
            <person name="Darino M."/>
            <person name="Turjanski A."/>
            <person name="Kreff E."/>
            <person name="Dieguez M.J."/>
            <person name="Sacco F."/>
        </authorList>
    </citation>
    <scope>NUCLEOTIDE SEQUENCE [LARGE SCALE GENOMIC DNA]</scope>
    <source>
        <strain evidence="3 4">RO10H11247</strain>
    </source>
</reference>
<gene>
    <name evidence="3" type="ORF">VP01_8g10</name>
</gene>
<dbReference type="GO" id="GO:0046856">
    <property type="term" value="P:phosphatidylinositol dephosphorylation"/>
    <property type="evidence" value="ECO:0007669"/>
    <property type="project" value="TreeGrafter"/>
</dbReference>
<name>A0A0L6U9X8_9BASI</name>
<organism evidence="3 4">
    <name type="scientific">Puccinia sorghi</name>
    <dbReference type="NCBI Taxonomy" id="27349"/>
    <lineage>
        <taxon>Eukaryota</taxon>
        <taxon>Fungi</taxon>
        <taxon>Dikarya</taxon>
        <taxon>Basidiomycota</taxon>
        <taxon>Pucciniomycotina</taxon>
        <taxon>Pucciniomycetes</taxon>
        <taxon>Pucciniales</taxon>
        <taxon>Pucciniaceae</taxon>
        <taxon>Puccinia</taxon>
    </lineage>
</organism>
<dbReference type="VEuPathDB" id="FungiDB:VP01_8g10"/>
<evidence type="ECO:0000313" key="4">
    <source>
        <dbReference type="Proteomes" id="UP000037035"/>
    </source>
</evidence>
<dbReference type="Proteomes" id="UP000037035">
    <property type="component" value="Unassembled WGS sequence"/>
</dbReference>
<dbReference type="GO" id="GO:0005783">
    <property type="term" value="C:endoplasmic reticulum"/>
    <property type="evidence" value="ECO:0007669"/>
    <property type="project" value="TreeGrafter"/>
</dbReference>
<proteinExistence type="predicted"/>
<dbReference type="GO" id="GO:0043812">
    <property type="term" value="F:phosphatidylinositol-4-phosphate phosphatase activity"/>
    <property type="evidence" value="ECO:0007669"/>
    <property type="project" value="TreeGrafter"/>
</dbReference>
<dbReference type="AlphaFoldDB" id="A0A0L6U9X8"/>
<feature type="region of interest" description="Disordered" evidence="1">
    <location>
        <begin position="187"/>
        <end position="226"/>
    </location>
</feature>
<evidence type="ECO:0000256" key="1">
    <source>
        <dbReference type="SAM" id="MobiDB-lite"/>
    </source>
</evidence>
<evidence type="ECO:0000313" key="3">
    <source>
        <dbReference type="EMBL" id="KNZ44590.1"/>
    </source>
</evidence>
<keyword evidence="4" id="KW-1185">Reference proteome</keyword>
<dbReference type="Pfam" id="PF02383">
    <property type="entry name" value="Syja_N"/>
    <property type="match status" value="1"/>
</dbReference>
<protein>
    <recommendedName>
        <fullName evidence="2">SAC domain-containing protein</fullName>
    </recommendedName>
</protein>
<dbReference type="STRING" id="27349.A0A0L6U9X8"/>
<accession>A0A0L6U9X8</accession>
<dbReference type="PANTHER" id="PTHR45662:SF7">
    <property type="entry name" value="SACI DOMAIN PROTEIN (AFU_ORTHOLOGUE AFUA_1G15890)"/>
    <property type="match status" value="1"/>
</dbReference>
<feature type="compositionally biased region" description="Basic and acidic residues" evidence="1">
    <location>
        <begin position="360"/>
        <end position="373"/>
    </location>
</feature>
<feature type="domain" description="SAC" evidence="2">
    <location>
        <begin position="245"/>
        <end position="667"/>
    </location>
</feature>